<dbReference type="InterPro" id="IPR003594">
    <property type="entry name" value="HATPase_dom"/>
</dbReference>
<dbReference type="InterPro" id="IPR036890">
    <property type="entry name" value="HATPase_C_sf"/>
</dbReference>
<sequence>MTHPSPSTASRSTYHHEAFLWSGLDAFLARTVPFVLDATRSGFPVLVAVTASRETALRDALGTDAEAATFRTMNALGHNPARIIPAWVGFVAANRDVDVPLRGIGEPIWAGRRDTELTECQIHEAMLNVAIPSTAPLWLLCPYDVDSLPENVLDEARHSHPTLDDDLGGTTTNPDYRGSAHARALSRGDLPEPGARPDEMHVGRGDLGAVRALVSRHGHSAGLSPNQVDDLRLALTEVAANSLDHGGGHGLMRAWHEPGALVFEVRDGGTMTNLLAGRTVPRRDQARGRGLWLVNQLCDLMQIRSTDSGTVVRVYTWL</sequence>
<reference evidence="5 6" key="1">
    <citation type="submission" date="2017-10" db="EMBL/GenBank/DDBJ databases">
        <title>Sequencing the genomes of 1000 actinobacteria strains.</title>
        <authorList>
            <person name="Klenk H.-P."/>
        </authorList>
    </citation>
    <scope>NUCLEOTIDE SEQUENCE [LARGE SCALE GENOMIC DNA]</scope>
    <source>
        <strain evidence="5 6">DSM 18966</strain>
    </source>
</reference>
<dbReference type="InterPro" id="IPR025847">
    <property type="entry name" value="MEDS_domain"/>
</dbReference>
<dbReference type="AlphaFoldDB" id="A0A2A9E852"/>
<dbReference type="EMBL" id="PDJG01000001">
    <property type="protein sequence ID" value="PFG35237.1"/>
    <property type="molecule type" value="Genomic_DNA"/>
</dbReference>
<dbReference type="InterPro" id="IPR047718">
    <property type="entry name" value="RsbA-like_anti_sig"/>
</dbReference>
<keyword evidence="1" id="KW-0723">Serine/threonine-protein kinase</keyword>
<evidence type="ECO:0000259" key="3">
    <source>
        <dbReference type="Pfam" id="PF13581"/>
    </source>
</evidence>
<dbReference type="OrthoDB" id="4088450at2"/>
<dbReference type="Pfam" id="PF13581">
    <property type="entry name" value="HATPase_c_2"/>
    <property type="match status" value="1"/>
</dbReference>
<accession>A0A2A9E852</accession>
<evidence type="ECO:0000313" key="5">
    <source>
        <dbReference type="EMBL" id="PFG35237.1"/>
    </source>
</evidence>
<feature type="region of interest" description="Disordered" evidence="2">
    <location>
        <begin position="159"/>
        <end position="201"/>
    </location>
</feature>
<dbReference type="NCBIfam" id="NF041045">
    <property type="entry name" value="RsbA_anti_sig"/>
    <property type="match status" value="1"/>
</dbReference>
<protein>
    <submittedName>
        <fullName evidence="5">Anti-sigma regulatory factor (Ser/Thr protein kinase)</fullName>
    </submittedName>
</protein>
<organism evidence="5 6">
    <name type="scientific">Sanguibacter antarcticus</name>
    <dbReference type="NCBI Taxonomy" id="372484"/>
    <lineage>
        <taxon>Bacteria</taxon>
        <taxon>Bacillati</taxon>
        <taxon>Actinomycetota</taxon>
        <taxon>Actinomycetes</taxon>
        <taxon>Micrococcales</taxon>
        <taxon>Sanguibacteraceae</taxon>
        <taxon>Sanguibacter</taxon>
    </lineage>
</organism>
<dbReference type="GO" id="GO:0004674">
    <property type="term" value="F:protein serine/threonine kinase activity"/>
    <property type="evidence" value="ECO:0007669"/>
    <property type="project" value="UniProtKB-KW"/>
</dbReference>
<dbReference type="PANTHER" id="PTHR35526">
    <property type="entry name" value="ANTI-SIGMA-F FACTOR RSBW-RELATED"/>
    <property type="match status" value="1"/>
</dbReference>
<dbReference type="InterPro" id="IPR050267">
    <property type="entry name" value="Anti-sigma-factor_SerPK"/>
</dbReference>
<dbReference type="CDD" id="cd16936">
    <property type="entry name" value="HATPase_RsbW-like"/>
    <property type="match status" value="1"/>
</dbReference>
<keyword evidence="6" id="KW-1185">Reference proteome</keyword>
<dbReference type="PANTHER" id="PTHR35526:SF3">
    <property type="entry name" value="ANTI-SIGMA-F FACTOR RSBW"/>
    <property type="match status" value="1"/>
</dbReference>
<dbReference type="Proteomes" id="UP000225548">
    <property type="component" value="Unassembled WGS sequence"/>
</dbReference>
<dbReference type="Gene3D" id="3.30.565.10">
    <property type="entry name" value="Histidine kinase-like ATPase, C-terminal domain"/>
    <property type="match status" value="1"/>
</dbReference>
<feature type="domain" description="Histidine kinase/HSP90-like ATPase" evidence="3">
    <location>
        <begin position="207"/>
        <end position="314"/>
    </location>
</feature>
<name>A0A2A9E852_9MICO</name>
<evidence type="ECO:0000256" key="2">
    <source>
        <dbReference type="SAM" id="MobiDB-lite"/>
    </source>
</evidence>
<evidence type="ECO:0000259" key="4">
    <source>
        <dbReference type="Pfam" id="PF14417"/>
    </source>
</evidence>
<dbReference type="RefSeq" id="WP_098456154.1">
    <property type="nucleotide sequence ID" value="NZ_PDJG01000001.1"/>
</dbReference>
<comment type="caution">
    <text evidence="5">The sequence shown here is derived from an EMBL/GenBank/DDBJ whole genome shotgun (WGS) entry which is preliminary data.</text>
</comment>
<feature type="domain" description="MEDS" evidence="4">
    <location>
        <begin position="16"/>
        <end position="161"/>
    </location>
</feature>
<dbReference type="SUPFAM" id="SSF55874">
    <property type="entry name" value="ATPase domain of HSP90 chaperone/DNA topoisomerase II/histidine kinase"/>
    <property type="match status" value="1"/>
</dbReference>
<dbReference type="Pfam" id="PF14417">
    <property type="entry name" value="MEDS"/>
    <property type="match status" value="1"/>
</dbReference>
<gene>
    <name evidence="5" type="ORF">ATL42_3179</name>
</gene>
<keyword evidence="5" id="KW-0418">Kinase</keyword>
<evidence type="ECO:0000313" key="6">
    <source>
        <dbReference type="Proteomes" id="UP000225548"/>
    </source>
</evidence>
<proteinExistence type="predicted"/>
<evidence type="ECO:0000256" key="1">
    <source>
        <dbReference type="ARBA" id="ARBA00022527"/>
    </source>
</evidence>
<keyword evidence="5" id="KW-0808">Transferase</keyword>